<organism evidence="2">
    <name type="scientific">freshwater metagenome</name>
    <dbReference type="NCBI Taxonomy" id="449393"/>
    <lineage>
        <taxon>unclassified sequences</taxon>
        <taxon>metagenomes</taxon>
        <taxon>ecological metagenomes</taxon>
    </lineage>
</organism>
<name>A0A6J7IV25_9ZZZZ</name>
<gene>
    <name evidence="2" type="ORF">UFOPK3610_02131</name>
</gene>
<dbReference type="Pfam" id="PF13560">
    <property type="entry name" value="HTH_31"/>
    <property type="match status" value="1"/>
</dbReference>
<dbReference type="CDD" id="cd00093">
    <property type="entry name" value="HTH_XRE"/>
    <property type="match status" value="1"/>
</dbReference>
<dbReference type="PROSITE" id="PS50943">
    <property type="entry name" value="HTH_CROC1"/>
    <property type="match status" value="1"/>
</dbReference>
<reference evidence="2" key="1">
    <citation type="submission" date="2020-05" db="EMBL/GenBank/DDBJ databases">
        <authorList>
            <person name="Chiriac C."/>
            <person name="Salcher M."/>
            <person name="Ghai R."/>
            <person name="Kavagutti S V."/>
        </authorList>
    </citation>
    <scope>NUCLEOTIDE SEQUENCE</scope>
</reference>
<evidence type="ECO:0000259" key="1">
    <source>
        <dbReference type="PROSITE" id="PS50943"/>
    </source>
</evidence>
<feature type="domain" description="HTH cro/C1-type" evidence="1">
    <location>
        <begin position="13"/>
        <end position="74"/>
    </location>
</feature>
<dbReference type="Gene3D" id="1.10.260.40">
    <property type="entry name" value="lambda repressor-like DNA-binding domains"/>
    <property type="match status" value="1"/>
</dbReference>
<dbReference type="AlphaFoldDB" id="A0A6J7IV25"/>
<protein>
    <submittedName>
        <fullName evidence="2">Unannotated protein</fullName>
    </submittedName>
</protein>
<dbReference type="InterPro" id="IPR010982">
    <property type="entry name" value="Lambda_DNA-bd_dom_sf"/>
</dbReference>
<dbReference type="SUPFAM" id="SSF47413">
    <property type="entry name" value="lambda repressor-like DNA-binding domains"/>
    <property type="match status" value="1"/>
</dbReference>
<dbReference type="GO" id="GO:0003677">
    <property type="term" value="F:DNA binding"/>
    <property type="evidence" value="ECO:0007669"/>
    <property type="project" value="InterPro"/>
</dbReference>
<dbReference type="EMBL" id="CAFBMR010000184">
    <property type="protein sequence ID" value="CAB4934646.1"/>
    <property type="molecule type" value="Genomic_DNA"/>
</dbReference>
<evidence type="ECO:0000313" key="2">
    <source>
        <dbReference type="EMBL" id="CAB4934646.1"/>
    </source>
</evidence>
<dbReference type="SMART" id="SM00530">
    <property type="entry name" value="HTH_XRE"/>
    <property type="match status" value="1"/>
</dbReference>
<sequence>MPHPTTIDLGAEVRDRRTALDLSVRALAQAAGVSAGYITAIENGRSPSTGRAPEVSLRVLDGLATALGCSIDDLTGSRDHAAAAHVLLYCVDAAGPLFATVDREFGADVDHWIYIADPRYAEVAPNGRATICSWPLGSFPYATELLDPKDILIALERSVAKVAKTLTGKRVGLAIMDCSAVMRYVQNAADEVDFEREWHSGVHRIWHQHLQSEPAVDVCGYRHADVEALGLTIDQLGTALTLISNHDRAVVVETDAAVVSGRAAIRRILAEARPAGVSAAAWREITRAAADSLAVA</sequence>
<dbReference type="InterPro" id="IPR001387">
    <property type="entry name" value="Cro/C1-type_HTH"/>
</dbReference>
<accession>A0A6J7IV25</accession>
<proteinExistence type="predicted"/>